<evidence type="ECO:0000256" key="4">
    <source>
        <dbReference type="ARBA" id="ARBA00022729"/>
    </source>
</evidence>
<feature type="domain" description="Solute-binding protein family 5" evidence="5">
    <location>
        <begin position="1"/>
        <end position="150"/>
    </location>
</feature>
<keyword evidence="7" id="KW-1185">Reference proteome</keyword>
<comment type="similarity">
    <text evidence="2">Belongs to the bacterial solute-binding protein 5 family.</text>
</comment>
<evidence type="ECO:0000313" key="7">
    <source>
        <dbReference type="Proteomes" id="UP000019141"/>
    </source>
</evidence>
<feature type="non-terminal residue" evidence="6">
    <location>
        <position position="1"/>
    </location>
</feature>
<gene>
    <name evidence="6" type="ORF">ETSY1_23975</name>
</gene>
<evidence type="ECO:0000259" key="5">
    <source>
        <dbReference type="Pfam" id="PF00496"/>
    </source>
</evidence>
<evidence type="ECO:0000256" key="1">
    <source>
        <dbReference type="ARBA" id="ARBA00004196"/>
    </source>
</evidence>
<sequence length="235" mass="27077">VRRAMHLVLDKAALVDVVQDVAPMMVGGFIYPFSEYATPKEDMAKRRGYQADPTEAIMEAKQLMKDAGYGDGIKGVDFMVREAATFKLWSQAIQAMLKEILNIESTLRTVQVSVWFDEALAGNFDFTISAIVSTLIDPSDYFNAWYSKVGPQNYSQWHNATYEELVKQIDRELDPAKRLNLIRQAENIMENDPPLLPVAWEKIYDGWFDYVKGHNPFNYFGIYDVVRMDTFWMDK</sequence>
<accession>W4LHA8</accession>
<dbReference type="AlphaFoldDB" id="W4LHA8"/>
<dbReference type="Gene3D" id="3.10.105.10">
    <property type="entry name" value="Dipeptide-binding Protein, Domain 3"/>
    <property type="match status" value="1"/>
</dbReference>
<dbReference type="HOGENOM" id="CLU_1177511_0_0_7"/>
<dbReference type="PANTHER" id="PTHR30290:SF10">
    <property type="entry name" value="PERIPLASMIC OLIGOPEPTIDE-BINDING PROTEIN-RELATED"/>
    <property type="match status" value="1"/>
</dbReference>
<dbReference type="Pfam" id="PF00496">
    <property type="entry name" value="SBP_bac_5"/>
    <property type="match status" value="1"/>
</dbReference>
<protein>
    <recommendedName>
        <fullName evidence="5">Solute-binding protein family 5 domain-containing protein</fullName>
    </recommendedName>
</protein>
<proteinExistence type="inferred from homology"/>
<dbReference type="InterPro" id="IPR039424">
    <property type="entry name" value="SBP_5"/>
</dbReference>
<evidence type="ECO:0000256" key="3">
    <source>
        <dbReference type="ARBA" id="ARBA00022448"/>
    </source>
</evidence>
<evidence type="ECO:0000313" key="6">
    <source>
        <dbReference type="EMBL" id="ETW97110.1"/>
    </source>
</evidence>
<comment type="caution">
    <text evidence="6">The sequence shown here is derived from an EMBL/GenBank/DDBJ whole genome shotgun (WGS) entry which is preliminary data.</text>
</comment>
<dbReference type="InterPro" id="IPR000914">
    <property type="entry name" value="SBP_5_dom"/>
</dbReference>
<dbReference type="PANTHER" id="PTHR30290">
    <property type="entry name" value="PERIPLASMIC BINDING COMPONENT OF ABC TRANSPORTER"/>
    <property type="match status" value="1"/>
</dbReference>
<dbReference type="EMBL" id="AZHW01000701">
    <property type="protein sequence ID" value="ETW97110.1"/>
    <property type="molecule type" value="Genomic_DNA"/>
</dbReference>
<dbReference type="SUPFAM" id="SSF53850">
    <property type="entry name" value="Periplasmic binding protein-like II"/>
    <property type="match status" value="1"/>
</dbReference>
<keyword evidence="4" id="KW-0732">Signal</keyword>
<dbReference type="GO" id="GO:0015833">
    <property type="term" value="P:peptide transport"/>
    <property type="evidence" value="ECO:0007669"/>
    <property type="project" value="TreeGrafter"/>
</dbReference>
<dbReference type="Proteomes" id="UP000019141">
    <property type="component" value="Unassembled WGS sequence"/>
</dbReference>
<name>W4LHA8_ENTF1</name>
<comment type="subcellular location">
    <subcellularLocation>
        <location evidence="1">Cell envelope</location>
    </subcellularLocation>
</comment>
<keyword evidence="3" id="KW-0813">Transport</keyword>
<dbReference type="GO" id="GO:1904680">
    <property type="term" value="F:peptide transmembrane transporter activity"/>
    <property type="evidence" value="ECO:0007669"/>
    <property type="project" value="TreeGrafter"/>
</dbReference>
<organism evidence="6 7">
    <name type="scientific">Entotheonella factor</name>
    <dbReference type="NCBI Taxonomy" id="1429438"/>
    <lineage>
        <taxon>Bacteria</taxon>
        <taxon>Pseudomonadati</taxon>
        <taxon>Nitrospinota/Tectimicrobiota group</taxon>
        <taxon>Candidatus Tectimicrobiota</taxon>
        <taxon>Candidatus Entotheonellia</taxon>
        <taxon>Candidatus Entotheonellales</taxon>
        <taxon>Candidatus Entotheonellaceae</taxon>
        <taxon>Candidatus Entotheonella</taxon>
    </lineage>
</organism>
<dbReference type="GO" id="GO:0030313">
    <property type="term" value="C:cell envelope"/>
    <property type="evidence" value="ECO:0007669"/>
    <property type="project" value="UniProtKB-SubCell"/>
</dbReference>
<reference evidence="6 7" key="1">
    <citation type="journal article" date="2014" name="Nature">
        <title>An environmental bacterial taxon with a large and distinct metabolic repertoire.</title>
        <authorList>
            <person name="Wilson M.C."/>
            <person name="Mori T."/>
            <person name="Ruckert C."/>
            <person name="Uria A.R."/>
            <person name="Helf M.J."/>
            <person name="Takada K."/>
            <person name="Gernert C."/>
            <person name="Steffens U.A."/>
            <person name="Heycke N."/>
            <person name="Schmitt S."/>
            <person name="Rinke C."/>
            <person name="Helfrich E.J."/>
            <person name="Brachmann A.O."/>
            <person name="Gurgui C."/>
            <person name="Wakimoto T."/>
            <person name="Kracht M."/>
            <person name="Crusemann M."/>
            <person name="Hentschel U."/>
            <person name="Abe I."/>
            <person name="Matsunaga S."/>
            <person name="Kalinowski J."/>
            <person name="Takeyama H."/>
            <person name="Piel J."/>
        </authorList>
    </citation>
    <scope>NUCLEOTIDE SEQUENCE [LARGE SCALE GENOMIC DNA]</scope>
    <source>
        <strain evidence="7">TSY1</strain>
    </source>
</reference>
<evidence type="ECO:0000256" key="2">
    <source>
        <dbReference type="ARBA" id="ARBA00005695"/>
    </source>
</evidence>